<protein>
    <submittedName>
        <fullName evidence="5">Methyltransferase domain-containing protein</fullName>
    </submittedName>
</protein>
<sequence>MSVDTAWGPRFFAWLPWFAVTNPVSSLQTCSVLQNLRNLHCYGLVKDESTPVEAGPDACRKACCNDENCEVWQFNALFACYRGKSDVCIKDMDSFTAGSLGERLRGATVASSPLMWYGKMTTYTELVDLDPAASEPREEVIQGVGGENYRLWRNGSVLQVDVSCWSFERHPEWCCPWDGPPRRKCWGKADHLRDHCCKAGMSPDGNYLYNVGLTPYLAPAERVYFNQILPEEKIDEALFTSSRLHWASGHHPSDFCPSTAAMVDGQRAVIDGSVVLWPLAMLLAAHIKITGTFVNIGAGTCLHPDPLYQLLASREGSGFLGLAVEADSARLQRCEDEMAQTFATVVPVSMTLNPIDAARQLRPYVAPMFPNEQTPWPLDFLVVDLDGCDCLVAEGLMDLVRPKVLMLEIAFHFPPPFRFSAHWDVKRSHSWNAEYDVDQLNPSSGCSLSYAIHKFKPFGYHLLRLTHTDAVFVHESVRPSIESGLGLQLPQDEFLCYRRSTLWVQLPGRYVREWFYAAHPSLALSSFAQDLMPQLRPGRGLQDDWPWDPWDPSDPDGDGDICDMMAMRAEDGALNKRCVRLKGRLHVKMLSKKNTKGWTQVERVKMEPKKKTKGWTQVERVKMEPKKKTKGWTQDPRSRFDFLAPLAGEAAIRATMKGKSQWKPSGGAAIRAAMKGKSQGKPSGGAAIGASMKGKNQGKASGQMYPLWGYKAVDPFNHGRKGGKPQASNSKVQVQVECFASEQARGVVFSGFDWTDEESLKESCGLFAKDGTRAARLFLHNETFFQEQRKLADLQPRAIQAEEHARLLKNELIKQLGSEEDPELKKKVKEAVDERDKLDKEVAACSATVDQEISLFYNFVEGLDKGDTLLVAAIGLESEVLLKVLAPLQLKSVRKNAPVVAVAGILGERFEIHSGLHVATAVTFTPVQA</sequence>
<evidence type="ECO:0000313" key="5">
    <source>
        <dbReference type="EMBL" id="CAL4781040.1"/>
    </source>
</evidence>
<keyword evidence="6" id="KW-1185">Reference proteome</keyword>
<evidence type="ECO:0000313" key="4">
    <source>
        <dbReference type="EMBL" id="CAL1147103.1"/>
    </source>
</evidence>
<dbReference type="OrthoDB" id="410129at2759"/>
<evidence type="ECO:0000256" key="2">
    <source>
        <dbReference type="SAM" id="SignalP"/>
    </source>
</evidence>
<dbReference type="EMBL" id="CAMXCT020001868">
    <property type="protein sequence ID" value="CAL1147103.1"/>
    <property type="molecule type" value="Genomic_DNA"/>
</dbReference>
<dbReference type="EMBL" id="CAMXCT010001868">
    <property type="protein sequence ID" value="CAI3993728.1"/>
    <property type="molecule type" value="Genomic_DNA"/>
</dbReference>
<evidence type="ECO:0000313" key="6">
    <source>
        <dbReference type="Proteomes" id="UP001152797"/>
    </source>
</evidence>
<keyword evidence="5" id="KW-0489">Methyltransferase</keyword>
<dbReference type="GO" id="GO:0032259">
    <property type="term" value="P:methylation"/>
    <property type="evidence" value="ECO:0007669"/>
    <property type="project" value="UniProtKB-KW"/>
</dbReference>
<keyword evidence="5" id="KW-0808">Transferase</keyword>
<dbReference type="AlphaFoldDB" id="A0A9P1CMU8"/>
<proteinExistence type="predicted"/>
<gene>
    <name evidence="3" type="ORF">C1SCF055_LOCUS20448</name>
</gene>
<organism evidence="3">
    <name type="scientific">Cladocopium goreaui</name>
    <dbReference type="NCBI Taxonomy" id="2562237"/>
    <lineage>
        <taxon>Eukaryota</taxon>
        <taxon>Sar</taxon>
        <taxon>Alveolata</taxon>
        <taxon>Dinophyceae</taxon>
        <taxon>Suessiales</taxon>
        <taxon>Symbiodiniaceae</taxon>
        <taxon>Cladocopium</taxon>
    </lineage>
</organism>
<comment type="caution">
    <text evidence="3">The sequence shown here is derived from an EMBL/GenBank/DDBJ whole genome shotgun (WGS) entry which is preliminary data.</text>
</comment>
<keyword evidence="2" id="KW-0732">Signal</keyword>
<evidence type="ECO:0000256" key="1">
    <source>
        <dbReference type="SAM" id="MobiDB-lite"/>
    </source>
</evidence>
<dbReference type="GO" id="GO:0008168">
    <property type="term" value="F:methyltransferase activity"/>
    <property type="evidence" value="ECO:0007669"/>
    <property type="project" value="UniProtKB-KW"/>
</dbReference>
<reference evidence="3" key="1">
    <citation type="submission" date="2022-10" db="EMBL/GenBank/DDBJ databases">
        <authorList>
            <person name="Chen Y."/>
            <person name="Dougan E. K."/>
            <person name="Chan C."/>
            <person name="Rhodes N."/>
            <person name="Thang M."/>
        </authorList>
    </citation>
    <scope>NUCLEOTIDE SEQUENCE</scope>
</reference>
<feature type="signal peptide" evidence="2">
    <location>
        <begin position="1"/>
        <end position="26"/>
    </location>
</feature>
<feature type="region of interest" description="Disordered" evidence="1">
    <location>
        <begin position="676"/>
        <end position="697"/>
    </location>
</feature>
<dbReference type="Proteomes" id="UP001152797">
    <property type="component" value="Unassembled WGS sequence"/>
</dbReference>
<dbReference type="EMBL" id="CAMXCT030001868">
    <property type="protein sequence ID" value="CAL4781040.1"/>
    <property type="molecule type" value="Genomic_DNA"/>
</dbReference>
<feature type="chain" id="PRO_5043270613" evidence="2">
    <location>
        <begin position="27"/>
        <end position="929"/>
    </location>
</feature>
<reference evidence="4" key="2">
    <citation type="submission" date="2024-04" db="EMBL/GenBank/DDBJ databases">
        <authorList>
            <person name="Chen Y."/>
            <person name="Shah S."/>
            <person name="Dougan E. K."/>
            <person name="Thang M."/>
            <person name="Chan C."/>
        </authorList>
    </citation>
    <scope>NUCLEOTIDE SEQUENCE [LARGE SCALE GENOMIC DNA]</scope>
</reference>
<accession>A0A9P1CMU8</accession>
<evidence type="ECO:0000313" key="3">
    <source>
        <dbReference type="EMBL" id="CAI3993728.1"/>
    </source>
</evidence>
<name>A0A9P1CMU8_9DINO</name>